<gene>
    <name evidence="2" type="ORF">GGP61_001565</name>
</gene>
<comment type="caution">
    <text evidence="2">The sequence shown here is derived from an EMBL/GenBank/DDBJ whole genome shotgun (WGS) entry which is preliminary data.</text>
</comment>
<evidence type="ECO:0000313" key="2">
    <source>
        <dbReference type="EMBL" id="MCS3709961.1"/>
    </source>
</evidence>
<accession>A0A9X2TH72</accession>
<protein>
    <submittedName>
        <fullName evidence="2">Uncharacterized protein</fullName>
    </submittedName>
</protein>
<reference evidence="2" key="1">
    <citation type="submission" date="2022-08" db="EMBL/GenBank/DDBJ databases">
        <title>Genomic Encyclopedia of Type Strains, Phase V (KMG-V): Genome sequencing to study the core and pangenomes of soil and plant-associated prokaryotes.</title>
        <authorList>
            <person name="Whitman W."/>
        </authorList>
    </citation>
    <scope>NUCLEOTIDE SEQUENCE</scope>
    <source>
        <strain evidence="2">SP3049</strain>
    </source>
</reference>
<name>A0A9X2TH72_9BACT</name>
<sequence length="280" mass="30521">MSSSVIIDKRVFGDAGTSRPFYVTEEKALYPADYVTEAEAEALERARLNEVVVTVVHEGGRTEATIETSGLGLAGKVFFAPMGGGSSLTFTHSTIKNVRSNGTLIFENFPGPCLEATVLEFRIAVAAYHEHGEDPSVLKDDVASQLKDQLVENGHFADQRGPSKLSLARLVEGPSSKVLVGPRTASAEKTKAVRRETGERQGPEQAGEATSREGGESSEQNLYKFAVGIREGDEQIWYVAEVEETSWAGARETLQEQLEATERQVAFVHQYATLRRDAEV</sequence>
<feature type="region of interest" description="Disordered" evidence="1">
    <location>
        <begin position="178"/>
        <end position="218"/>
    </location>
</feature>
<dbReference type="EMBL" id="JANUAE010000004">
    <property type="protein sequence ID" value="MCS3709961.1"/>
    <property type="molecule type" value="Genomic_DNA"/>
</dbReference>
<organism evidence="2 3">
    <name type="scientific">Salinibacter ruber</name>
    <dbReference type="NCBI Taxonomy" id="146919"/>
    <lineage>
        <taxon>Bacteria</taxon>
        <taxon>Pseudomonadati</taxon>
        <taxon>Rhodothermota</taxon>
        <taxon>Rhodothermia</taxon>
        <taxon>Rhodothermales</taxon>
        <taxon>Salinibacteraceae</taxon>
        <taxon>Salinibacter</taxon>
    </lineage>
</organism>
<feature type="compositionally biased region" description="Basic and acidic residues" evidence="1">
    <location>
        <begin position="186"/>
        <end position="202"/>
    </location>
</feature>
<dbReference type="RefSeq" id="WP_259123958.1">
    <property type="nucleotide sequence ID" value="NZ_JANTZO010000005.1"/>
</dbReference>
<proteinExistence type="predicted"/>
<dbReference type="Proteomes" id="UP001155057">
    <property type="component" value="Unassembled WGS sequence"/>
</dbReference>
<evidence type="ECO:0000256" key="1">
    <source>
        <dbReference type="SAM" id="MobiDB-lite"/>
    </source>
</evidence>
<evidence type="ECO:0000313" key="3">
    <source>
        <dbReference type="Proteomes" id="UP001155057"/>
    </source>
</evidence>
<dbReference type="AlphaFoldDB" id="A0A9X2TH72"/>